<dbReference type="AlphaFoldDB" id="A0A0D6L9C0"/>
<dbReference type="EMBL" id="KE125594">
    <property type="protein sequence ID" value="EPB67718.1"/>
    <property type="molecule type" value="Genomic_DNA"/>
</dbReference>
<organism evidence="1 2">
    <name type="scientific">Ancylostoma ceylanicum</name>
    <dbReference type="NCBI Taxonomy" id="53326"/>
    <lineage>
        <taxon>Eukaryota</taxon>
        <taxon>Metazoa</taxon>
        <taxon>Ecdysozoa</taxon>
        <taxon>Nematoda</taxon>
        <taxon>Chromadorea</taxon>
        <taxon>Rhabditida</taxon>
        <taxon>Rhabditina</taxon>
        <taxon>Rhabditomorpha</taxon>
        <taxon>Strongyloidea</taxon>
        <taxon>Ancylostomatidae</taxon>
        <taxon>Ancylostomatinae</taxon>
        <taxon>Ancylostoma</taxon>
    </lineage>
</organism>
<dbReference type="Proteomes" id="UP000054495">
    <property type="component" value="Unassembled WGS sequence"/>
</dbReference>
<evidence type="ECO:0000313" key="1">
    <source>
        <dbReference type="EMBL" id="EPB67718.1"/>
    </source>
</evidence>
<proteinExistence type="predicted"/>
<reference evidence="1 2" key="1">
    <citation type="submission" date="2013-05" db="EMBL/GenBank/DDBJ databases">
        <title>Draft genome of the parasitic nematode Anyclostoma ceylanicum.</title>
        <authorList>
            <person name="Mitreva M."/>
        </authorList>
    </citation>
    <scope>NUCLEOTIDE SEQUENCE [LARGE SCALE GENOMIC DNA]</scope>
</reference>
<gene>
    <name evidence="1" type="ORF">ANCCEY_13187</name>
</gene>
<accession>A0A0D6L9C0</accession>
<sequence>MAGDGEMGCDQPRHSPAYQRAFPAYNSPPSIHHFRQRNRMLRLFVCYSSSDRPVSMLASDRTADDVAVVTRGYLCVLFLDEFAATYKEITEVHFLNPCVIETSILTLSHQIRHLRENDYAKVTPIYIPLGRLGSRRHQIRSRKSRIKKACYAGANGLE</sequence>
<evidence type="ECO:0000313" key="2">
    <source>
        <dbReference type="Proteomes" id="UP000054495"/>
    </source>
</evidence>
<protein>
    <submittedName>
        <fullName evidence="1">Uncharacterized protein</fullName>
    </submittedName>
</protein>
<name>A0A0D6L9C0_9BILA</name>
<keyword evidence="2" id="KW-1185">Reference proteome</keyword>